<dbReference type="EMBL" id="CAJOBP010005440">
    <property type="protein sequence ID" value="CAF4469554.1"/>
    <property type="molecule type" value="Genomic_DNA"/>
</dbReference>
<dbReference type="Proteomes" id="UP000663851">
    <property type="component" value="Unassembled WGS sequence"/>
</dbReference>
<evidence type="ECO:0000313" key="6">
    <source>
        <dbReference type="EMBL" id="CAF4563112.1"/>
    </source>
</evidence>
<evidence type="ECO:0000313" key="2">
    <source>
        <dbReference type="EMBL" id="CAF3115105.1"/>
    </source>
</evidence>
<proteinExistence type="predicted"/>
<name>A0A820THM3_9BILA</name>
<dbReference type="EMBL" id="CAJNXB010000934">
    <property type="protein sequence ID" value="CAF3115105.1"/>
    <property type="molecule type" value="Genomic_DNA"/>
</dbReference>
<dbReference type="Proteomes" id="UP000663825">
    <property type="component" value="Unassembled WGS sequence"/>
</dbReference>
<sequence>MSTNMNQSNVADVNATPILNTGQPPLPASPTSLTDPKTPITTPYQHYMQRMIFNNSNPVLDGVIGPSAINLISDDNNNQDEYSLPIAH</sequence>
<evidence type="ECO:0000313" key="8">
    <source>
        <dbReference type="Proteomes" id="UP000663873"/>
    </source>
</evidence>
<keyword evidence="8" id="KW-1185">Reference proteome</keyword>
<dbReference type="EMBL" id="CAJOBQ010002490">
    <property type="protein sequence ID" value="CAF4563112.1"/>
    <property type="molecule type" value="Genomic_DNA"/>
</dbReference>
<evidence type="ECO:0000313" key="5">
    <source>
        <dbReference type="EMBL" id="CAF4483021.1"/>
    </source>
</evidence>
<dbReference type="AlphaFoldDB" id="A0A820THM3"/>
<dbReference type="Proteomes" id="UP000663862">
    <property type="component" value="Unassembled WGS sequence"/>
</dbReference>
<dbReference type="EMBL" id="CAJNYT010003216">
    <property type="protein sequence ID" value="CAF3540439.1"/>
    <property type="molecule type" value="Genomic_DNA"/>
</dbReference>
<dbReference type="EMBL" id="CAJOBR010005624">
    <property type="protein sequence ID" value="CAF4823698.1"/>
    <property type="molecule type" value="Genomic_DNA"/>
</dbReference>
<organism evidence="4 8">
    <name type="scientific">Rotaria socialis</name>
    <dbReference type="NCBI Taxonomy" id="392032"/>
    <lineage>
        <taxon>Eukaryota</taxon>
        <taxon>Metazoa</taxon>
        <taxon>Spiralia</taxon>
        <taxon>Gnathifera</taxon>
        <taxon>Rotifera</taxon>
        <taxon>Eurotatoria</taxon>
        <taxon>Bdelloidea</taxon>
        <taxon>Philodinida</taxon>
        <taxon>Philodinidae</taxon>
        <taxon>Rotaria</taxon>
    </lineage>
</organism>
<accession>A0A820THM3</accession>
<reference evidence="4" key="1">
    <citation type="submission" date="2021-02" db="EMBL/GenBank/DDBJ databases">
        <authorList>
            <person name="Nowell W R."/>
        </authorList>
    </citation>
    <scope>NUCLEOTIDE SEQUENCE</scope>
</reference>
<dbReference type="EMBL" id="CAJOBO010003166">
    <property type="protein sequence ID" value="CAF4483021.1"/>
    <property type="molecule type" value="Genomic_DNA"/>
</dbReference>
<dbReference type="Proteomes" id="UP000663872">
    <property type="component" value="Unassembled WGS sequence"/>
</dbReference>
<evidence type="ECO:0000256" key="1">
    <source>
        <dbReference type="SAM" id="MobiDB-lite"/>
    </source>
</evidence>
<evidence type="ECO:0000313" key="3">
    <source>
        <dbReference type="EMBL" id="CAF3540439.1"/>
    </source>
</evidence>
<evidence type="ECO:0000313" key="4">
    <source>
        <dbReference type="EMBL" id="CAF4469554.1"/>
    </source>
</evidence>
<comment type="caution">
    <text evidence="4">The sequence shown here is derived from an EMBL/GenBank/DDBJ whole genome shotgun (WGS) entry which is preliminary data.</text>
</comment>
<feature type="region of interest" description="Disordered" evidence="1">
    <location>
        <begin position="1"/>
        <end position="41"/>
    </location>
</feature>
<protein>
    <submittedName>
        <fullName evidence="4">Uncharacterized protein</fullName>
    </submittedName>
</protein>
<dbReference type="Proteomes" id="UP000663873">
    <property type="component" value="Unassembled WGS sequence"/>
</dbReference>
<evidence type="ECO:0000313" key="7">
    <source>
        <dbReference type="EMBL" id="CAF4823698.1"/>
    </source>
</evidence>
<dbReference type="Proteomes" id="UP000663848">
    <property type="component" value="Unassembled WGS sequence"/>
</dbReference>
<gene>
    <name evidence="3" type="ORF">GRG538_LOCUS19733</name>
    <name evidence="5" type="ORF">HFQ381_LOCUS26429</name>
    <name evidence="7" type="ORF">QYT958_LOCUS25219</name>
    <name evidence="2" type="ORF">TIS948_LOCUS7682</name>
    <name evidence="6" type="ORF">TSG867_LOCUS25441</name>
    <name evidence="4" type="ORF">UJA718_LOCUS24086</name>
</gene>